<dbReference type="PANTHER" id="PTHR34582">
    <property type="entry name" value="UPF0702 TRANSMEMBRANE PROTEIN YCAP"/>
    <property type="match status" value="1"/>
</dbReference>
<dbReference type="EMBL" id="JAKLTN010000004">
    <property type="protein sequence ID" value="MCG2578731.1"/>
    <property type="molecule type" value="Genomic_DNA"/>
</dbReference>
<evidence type="ECO:0000256" key="3">
    <source>
        <dbReference type="ARBA" id="ARBA00022475"/>
    </source>
</evidence>
<evidence type="ECO:0000313" key="9">
    <source>
        <dbReference type="EMBL" id="MCG2578731.1"/>
    </source>
</evidence>
<evidence type="ECO:0000259" key="8">
    <source>
        <dbReference type="Pfam" id="PF04239"/>
    </source>
</evidence>
<keyword evidence="4 7" id="KW-0812">Transmembrane</keyword>
<dbReference type="Proteomes" id="UP001165384">
    <property type="component" value="Unassembled WGS sequence"/>
</dbReference>
<evidence type="ECO:0000256" key="2">
    <source>
        <dbReference type="ARBA" id="ARBA00006448"/>
    </source>
</evidence>
<dbReference type="InterPro" id="IPR007353">
    <property type="entry name" value="DUF421"/>
</dbReference>
<comment type="caution">
    <text evidence="9">The sequence shown here is derived from an EMBL/GenBank/DDBJ whole genome shotgun (WGS) entry which is preliminary data.</text>
</comment>
<keyword evidence="3" id="KW-1003">Cell membrane</keyword>
<feature type="transmembrane region" description="Helical" evidence="7">
    <location>
        <begin position="41"/>
        <end position="62"/>
    </location>
</feature>
<keyword evidence="5 7" id="KW-1133">Transmembrane helix</keyword>
<dbReference type="InterPro" id="IPR023090">
    <property type="entry name" value="UPF0702_alpha/beta_dom_sf"/>
</dbReference>
<name>A0ABS9K6D2_9RHOO</name>
<sequence length="177" mass="19726">MAPDWNTLFVFTVSPLELVVRGTIIYLFLFTVFRSVLQRDIGAVGIADVLVIVLVADAAQNAMAAEYRSVSDGLVLISTILGWNLLLDYLAYRFPALRRLLSAPAICLVRDGRIQYRNLRREFLSVEELQAKLREHGIDDLADVRMACMESDGTVSVIQREPGKSDDAAQRSKGPLK</sequence>
<dbReference type="Pfam" id="PF04239">
    <property type="entry name" value="DUF421"/>
    <property type="match status" value="1"/>
</dbReference>
<evidence type="ECO:0000256" key="1">
    <source>
        <dbReference type="ARBA" id="ARBA00004651"/>
    </source>
</evidence>
<evidence type="ECO:0000256" key="4">
    <source>
        <dbReference type="ARBA" id="ARBA00022692"/>
    </source>
</evidence>
<feature type="transmembrane region" description="Helical" evidence="7">
    <location>
        <begin position="6"/>
        <end position="29"/>
    </location>
</feature>
<organism evidence="9 10">
    <name type="scientific">Dechloromonas hankyongensis</name>
    <dbReference type="NCBI Taxonomy" id="2908002"/>
    <lineage>
        <taxon>Bacteria</taxon>
        <taxon>Pseudomonadati</taxon>
        <taxon>Pseudomonadota</taxon>
        <taxon>Betaproteobacteria</taxon>
        <taxon>Rhodocyclales</taxon>
        <taxon>Azonexaceae</taxon>
        <taxon>Dechloromonas</taxon>
    </lineage>
</organism>
<evidence type="ECO:0000256" key="7">
    <source>
        <dbReference type="SAM" id="Phobius"/>
    </source>
</evidence>
<keyword evidence="6 7" id="KW-0472">Membrane</keyword>
<dbReference type="Gene3D" id="3.30.240.20">
    <property type="entry name" value="bsu07140 like domains"/>
    <property type="match status" value="1"/>
</dbReference>
<protein>
    <submittedName>
        <fullName evidence="9">DUF421 domain-containing protein</fullName>
    </submittedName>
</protein>
<comment type="similarity">
    <text evidence="2">Belongs to the UPF0702 family.</text>
</comment>
<evidence type="ECO:0000256" key="6">
    <source>
        <dbReference type="ARBA" id="ARBA00023136"/>
    </source>
</evidence>
<dbReference type="RefSeq" id="WP_275712123.1">
    <property type="nucleotide sequence ID" value="NZ_JAKLTN010000004.1"/>
</dbReference>
<evidence type="ECO:0000313" key="10">
    <source>
        <dbReference type="Proteomes" id="UP001165384"/>
    </source>
</evidence>
<reference evidence="9" key="1">
    <citation type="submission" date="2022-01" db="EMBL/GenBank/DDBJ databases">
        <authorList>
            <person name="Jo J.-H."/>
            <person name="Im W.-T."/>
        </authorList>
    </citation>
    <scope>NUCLEOTIDE SEQUENCE</scope>
    <source>
        <strain evidence="9">XY25</strain>
    </source>
</reference>
<proteinExistence type="inferred from homology"/>
<feature type="domain" description="YetF C-terminal" evidence="8">
    <location>
        <begin position="94"/>
        <end position="162"/>
    </location>
</feature>
<accession>A0ABS9K6D2</accession>
<comment type="subcellular location">
    <subcellularLocation>
        <location evidence="1">Cell membrane</location>
        <topology evidence="1">Multi-pass membrane protein</topology>
    </subcellularLocation>
</comment>
<feature type="transmembrane region" description="Helical" evidence="7">
    <location>
        <begin position="74"/>
        <end position="92"/>
    </location>
</feature>
<gene>
    <name evidence="9" type="ORF">LZ012_17170</name>
</gene>
<evidence type="ECO:0000256" key="5">
    <source>
        <dbReference type="ARBA" id="ARBA00022989"/>
    </source>
</evidence>
<keyword evidence="10" id="KW-1185">Reference proteome</keyword>
<dbReference type="PANTHER" id="PTHR34582:SF6">
    <property type="entry name" value="UPF0702 TRANSMEMBRANE PROTEIN YCAP"/>
    <property type="match status" value="1"/>
</dbReference>